<dbReference type="Proteomes" id="UP000095023">
    <property type="component" value="Unassembled WGS sequence"/>
</dbReference>
<name>A0A1E4TAP8_9ASCO</name>
<evidence type="ECO:0000313" key="1">
    <source>
        <dbReference type="EMBL" id="ODV88801.1"/>
    </source>
</evidence>
<dbReference type="AlphaFoldDB" id="A0A1E4TAP8"/>
<dbReference type="InterPro" id="IPR036249">
    <property type="entry name" value="Thioredoxin-like_sf"/>
</dbReference>
<dbReference type="SUPFAM" id="SSF52833">
    <property type="entry name" value="Thioredoxin-like"/>
    <property type="match status" value="1"/>
</dbReference>
<accession>A0A1E4TAP8</accession>
<sequence>MQNKITKHRAAKPGGMLFVYTSLSSASRSVTAQTNRLELTLKARGIEFQVADTATNSKVRQVWTRRGNGKKLPVVVNEEGDILAEAEEVFDANDAGLEYLKELLELEP</sequence>
<evidence type="ECO:0000313" key="2">
    <source>
        <dbReference type="Proteomes" id="UP000095023"/>
    </source>
</evidence>
<dbReference type="OrthoDB" id="9932926at2759"/>
<keyword evidence="2" id="KW-1185">Reference proteome</keyword>
<protein>
    <recommendedName>
        <fullName evidence="3">GST N-terminal domain-containing protein</fullName>
    </recommendedName>
</protein>
<dbReference type="EMBL" id="KV453843">
    <property type="protein sequence ID" value="ODV88801.1"/>
    <property type="molecule type" value="Genomic_DNA"/>
</dbReference>
<dbReference type="Gene3D" id="3.40.30.10">
    <property type="entry name" value="Glutaredoxin"/>
    <property type="match status" value="1"/>
</dbReference>
<evidence type="ECO:0008006" key="3">
    <source>
        <dbReference type="Google" id="ProtNLM"/>
    </source>
</evidence>
<proteinExistence type="predicted"/>
<reference evidence="2" key="1">
    <citation type="submission" date="2016-02" db="EMBL/GenBank/DDBJ databases">
        <title>Comparative genomics of biotechnologically important yeasts.</title>
        <authorList>
            <consortium name="DOE Joint Genome Institute"/>
            <person name="Riley R."/>
            <person name="Haridas S."/>
            <person name="Wolfe K.H."/>
            <person name="Lopes M.R."/>
            <person name="Hittinger C.T."/>
            <person name="Goker M."/>
            <person name="Salamov A."/>
            <person name="Wisecaver J."/>
            <person name="Long T.M."/>
            <person name="Aerts A.L."/>
            <person name="Barry K."/>
            <person name="Choi C."/>
            <person name="Clum A."/>
            <person name="Coughlan A.Y."/>
            <person name="Deshpande S."/>
            <person name="Douglass A.P."/>
            <person name="Hanson S.J."/>
            <person name="Klenk H.-P."/>
            <person name="Labutti K."/>
            <person name="Lapidus A."/>
            <person name="Lindquist E."/>
            <person name="Lipzen A."/>
            <person name="Meier-Kolthoff J.P."/>
            <person name="Ohm R.A."/>
            <person name="Otillar R.P."/>
            <person name="Pangilinan J."/>
            <person name="Peng Y."/>
            <person name="Rokas A."/>
            <person name="Rosa C.A."/>
            <person name="Scheuner C."/>
            <person name="Sibirny A.A."/>
            <person name="Slot J.C."/>
            <person name="Stielow J.B."/>
            <person name="Sun H."/>
            <person name="Kurtzman C.P."/>
            <person name="Blackwell M."/>
            <person name="Jeffries T.W."/>
            <person name="Grigoriev I.V."/>
        </authorList>
    </citation>
    <scope>NUCLEOTIDE SEQUENCE [LARGE SCALE GENOMIC DNA]</scope>
    <source>
        <strain evidence="2">NRRL Y-17796</strain>
    </source>
</reference>
<organism evidence="1 2">
    <name type="scientific">Tortispora caseinolytica NRRL Y-17796</name>
    <dbReference type="NCBI Taxonomy" id="767744"/>
    <lineage>
        <taxon>Eukaryota</taxon>
        <taxon>Fungi</taxon>
        <taxon>Dikarya</taxon>
        <taxon>Ascomycota</taxon>
        <taxon>Saccharomycotina</taxon>
        <taxon>Trigonopsidomycetes</taxon>
        <taxon>Trigonopsidales</taxon>
        <taxon>Trigonopsidaceae</taxon>
        <taxon>Tortispora</taxon>
    </lineage>
</organism>
<gene>
    <name evidence="1" type="ORF">CANCADRAFT_3444</name>
</gene>